<accession>A0A9P9DMH5</accession>
<keyword evidence="2" id="KW-1185">Reference proteome</keyword>
<comment type="caution">
    <text evidence="1">The sequence shown here is derived from an EMBL/GenBank/DDBJ whole genome shotgun (WGS) entry which is preliminary data.</text>
</comment>
<evidence type="ECO:0000313" key="1">
    <source>
        <dbReference type="EMBL" id="KAH7121632.1"/>
    </source>
</evidence>
<sequence length="710" mass="79629">MAPQQISPLWQPLLDDIVEWAKPNPIDTPDFKLGSIQGRAGDDISISIPFAIWAALSRSNPDMLVIHSLPQLIAKPVFDKREQWDTNPSKFGLSTFEFSALLQVLKQNTAPPEESLQPAGWQNYVLPTQVLIILDIDNDVSVELALVVAAALTWCCGTTGDAGRAAVSQAAPARQASTRLLTLSSQPLHPLLRSFLKVFAEDIRHFTLPPLRVVRYNNVDSSKSAMTALIETVQRLPTGASHTVICFNPDVDVPEGWEEIEEEYLYYWLWHADGHHRRILFLSQEQPKFGRLTGSDYMHLVIGNTRRRAIFDRRTTQAVQADLLLSNSELARQREWVDFFDIDESSIYVYQDEPARTAIPYQPANAASSGMAAFFVGLVDFPHWHPGALLWAFDAVGQTDPDARIEVERQLHQRQLLTFNWPLRLVRLAQGLGAATRLLHCLLPPVDYNERLAHFMASPSMTDRVTLVKAQVAAALTFSLDKLVDDFEPTLGQVMAAGSRGLTSHICQLGTIWMLVALVVKALHIVDTTDDFVDMRPSSVTLVDGSLDIMVNPGAHQVRQLTLSLGDTYVRCNVPMAPMSWVEGDAIDQDELDNLYRDLLMAFGHQIAICRLTENGIVQMIDLASRQPLHLTTFAWSMIDWHYISASSDNGVFIGVYTSAHRESASSLFCIEDWTWIPGRIVEEWIAWIRIRSLRELRGVYPVHANEGEI</sequence>
<proteinExistence type="predicted"/>
<protein>
    <submittedName>
        <fullName evidence="1">Uncharacterized protein</fullName>
    </submittedName>
</protein>
<dbReference type="OrthoDB" id="5078127at2759"/>
<reference evidence="1" key="1">
    <citation type="journal article" date="2021" name="Nat. Commun.">
        <title>Genetic determinants of endophytism in the Arabidopsis root mycobiome.</title>
        <authorList>
            <person name="Mesny F."/>
            <person name="Miyauchi S."/>
            <person name="Thiergart T."/>
            <person name="Pickel B."/>
            <person name="Atanasova L."/>
            <person name="Karlsson M."/>
            <person name="Huettel B."/>
            <person name="Barry K.W."/>
            <person name="Haridas S."/>
            <person name="Chen C."/>
            <person name="Bauer D."/>
            <person name="Andreopoulos W."/>
            <person name="Pangilinan J."/>
            <person name="LaButti K."/>
            <person name="Riley R."/>
            <person name="Lipzen A."/>
            <person name="Clum A."/>
            <person name="Drula E."/>
            <person name="Henrissat B."/>
            <person name="Kohler A."/>
            <person name="Grigoriev I.V."/>
            <person name="Martin F.M."/>
            <person name="Hacquard S."/>
        </authorList>
    </citation>
    <scope>NUCLEOTIDE SEQUENCE</scope>
    <source>
        <strain evidence="1">MPI-CAGE-AT-0147</strain>
    </source>
</reference>
<dbReference type="EMBL" id="JAGMUV010000024">
    <property type="protein sequence ID" value="KAH7121632.1"/>
    <property type="molecule type" value="Genomic_DNA"/>
</dbReference>
<dbReference type="Proteomes" id="UP000738349">
    <property type="component" value="Unassembled WGS sequence"/>
</dbReference>
<gene>
    <name evidence="1" type="ORF">EDB81DRAFT_891200</name>
</gene>
<name>A0A9P9DMH5_9HYPO</name>
<dbReference type="AlphaFoldDB" id="A0A9P9DMH5"/>
<evidence type="ECO:0000313" key="2">
    <source>
        <dbReference type="Proteomes" id="UP000738349"/>
    </source>
</evidence>
<organism evidence="1 2">
    <name type="scientific">Dactylonectria macrodidyma</name>
    <dbReference type="NCBI Taxonomy" id="307937"/>
    <lineage>
        <taxon>Eukaryota</taxon>
        <taxon>Fungi</taxon>
        <taxon>Dikarya</taxon>
        <taxon>Ascomycota</taxon>
        <taxon>Pezizomycotina</taxon>
        <taxon>Sordariomycetes</taxon>
        <taxon>Hypocreomycetidae</taxon>
        <taxon>Hypocreales</taxon>
        <taxon>Nectriaceae</taxon>
        <taxon>Dactylonectria</taxon>
    </lineage>
</organism>